<protein>
    <submittedName>
        <fullName evidence="4">MerR family transcriptional regulator</fullName>
    </submittedName>
</protein>
<dbReference type="AlphaFoldDB" id="A0A4V5KJQ0"/>
<dbReference type="SMART" id="SM00422">
    <property type="entry name" value="HTH_MERR"/>
    <property type="match status" value="1"/>
</dbReference>
<evidence type="ECO:0000256" key="2">
    <source>
        <dbReference type="SAM" id="MobiDB-lite"/>
    </source>
</evidence>
<dbReference type="Gene3D" id="1.10.1660.10">
    <property type="match status" value="1"/>
</dbReference>
<accession>A0A4V5KJQ0</accession>
<evidence type="ECO:0000256" key="1">
    <source>
        <dbReference type="ARBA" id="ARBA00023125"/>
    </source>
</evidence>
<proteinExistence type="predicted"/>
<evidence type="ECO:0000259" key="3">
    <source>
        <dbReference type="PROSITE" id="PS50937"/>
    </source>
</evidence>
<dbReference type="PANTHER" id="PTHR30204:SF90">
    <property type="entry name" value="HTH-TYPE TRANSCRIPTIONAL ACTIVATOR MTA"/>
    <property type="match status" value="1"/>
</dbReference>
<gene>
    <name evidence="4" type="ORF">E5982_08510</name>
</gene>
<evidence type="ECO:0000313" key="5">
    <source>
        <dbReference type="Proteomes" id="UP000309454"/>
    </source>
</evidence>
<evidence type="ECO:0000313" key="4">
    <source>
        <dbReference type="EMBL" id="TJW09876.1"/>
    </source>
</evidence>
<keyword evidence="1" id="KW-0238">DNA-binding</keyword>
<dbReference type="PROSITE" id="PS50937">
    <property type="entry name" value="HTH_MERR_2"/>
    <property type="match status" value="1"/>
</dbReference>
<dbReference type="GO" id="GO:0003700">
    <property type="term" value="F:DNA-binding transcription factor activity"/>
    <property type="evidence" value="ECO:0007669"/>
    <property type="project" value="InterPro"/>
</dbReference>
<dbReference type="SUPFAM" id="SSF46955">
    <property type="entry name" value="Putative DNA-binding domain"/>
    <property type="match status" value="1"/>
</dbReference>
<sequence>MEELLTVREVVRMTGVSERTLYLYDKSGLLKAARTGDNVANNRKRYTWEDVDRLKAIVVLKEYGFQLKEIKAALDDPDFDIEAVLSEKVRELTRQANRLRNLVLFTKFVRLAGMDFFEAMAVGPEPINEAAEYLRDLPLYRKALRRIANYSPTELADAFRELDRIIDDMVHMDDSLGFAGIELAVGKIAQWWETYVCSLDEAGYLGFWAVFEDGSIVASEVEAVGGEAACANVQMFVFFVWLKDLMVQVEDDVARMAALVDTDVAEALGVFYEICGRVLVAMGYGCFLDDGDGQETSEGSDGADGEAFLSEPDFAGATCQFMSYMKGVLEDADLRDFIDPGEAIDLSPEDLEKVLEFVQLVYAEEGEGDEGEGSDGVAAEEEPKGGVPYVPRRRIGAECK</sequence>
<comment type="caution">
    <text evidence="4">The sequence shown here is derived from an EMBL/GenBank/DDBJ whole genome shotgun (WGS) entry which is preliminary data.</text>
</comment>
<organism evidence="4 5">
    <name type="scientific">Parvibacter caecicola</name>
    <dbReference type="NCBI Taxonomy" id="747645"/>
    <lineage>
        <taxon>Bacteria</taxon>
        <taxon>Bacillati</taxon>
        <taxon>Actinomycetota</taxon>
        <taxon>Coriobacteriia</taxon>
        <taxon>Coriobacteriales</taxon>
        <taxon>Coriobacteriaceae</taxon>
        <taxon>Parvibacter</taxon>
    </lineage>
</organism>
<dbReference type="CDD" id="cd01106">
    <property type="entry name" value="HTH_TipAL-Mta"/>
    <property type="match status" value="1"/>
</dbReference>
<dbReference type="InterPro" id="IPR009061">
    <property type="entry name" value="DNA-bd_dom_put_sf"/>
</dbReference>
<dbReference type="PANTHER" id="PTHR30204">
    <property type="entry name" value="REDOX-CYCLING DRUG-SENSING TRANSCRIPTIONAL ACTIVATOR SOXR"/>
    <property type="match status" value="1"/>
</dbReference>
<feature type="domain" description="HTH merR-type" evidence="3">
    <location>
        <begin position="4"/>
        <end position="76"/>
    </location>
</feature>
<dbReference type="Pfam" id="PF13411">
    <property type="entry name" value="MerR_1"/>
    <property type="match status" value="1"/>
</dbReference>
<dbReference type="GO" id="GO:0003677">
    <property type="term" value="F:DNA binding"/>
    <property type="evidence" value="ECO:0007669"/>
    <property type="project" value="UniProtKB-KW"/>
</dbReference>
<reference evidence="4 5" key="1">
    <citation type="submission" date="2019-04" db="EMBL/GenBank/DDBJ databases">
        <title>Microbes associate with the intestines of laboratory mice.</title>
        <authorList>
            <person name="Navarre W."/>
            <person name="Wong E."/>
            <person name="Huang K.C."/>
            <person name="Tropini C."/>
            <person name="Ng K."/>
            <person name="Yu B."/>
        </authorList>
    </citation>
    <scope>NUCLEOTIDE SEQUENCE [LARGE SCALE GENOMIC DNA]</scope>
    <source>
        <strain evidence="4 5">NM48_B13</strain>
    </source>
</reference>
<dbReference type="Proteomes" id="UP000309454">
    <property type="component" value="Unassembled WGS sequence"/>
</dbReference>
<keyword evidence="5" id="KW-1185">Reference proteome</keyword>
<dbReference type="EMBL" id="SSTM01000006">
    <property type="protein sequence ID" value="TJW09876.1"/>
    <property type="molecule type" value="Genomic_DNA"/>
</dbReference>
<feature type="region of interest" description="Disordered" evidence="2">
    <location>
        <begin position="365"/>
        <end position="400"/>
    </location>
</feature>
<dbReference type="InterPro" id="IPR000551">
    <property type="entry name" value="MerR-type_HTH_dom"/>
</dbReference>
<dbReference type="InterPro" id="IPR047057">
    <property type="entry name" value="MerR_fam"/>
</dbReference>
<dbReference type="OrthoDB" id="9809391at2"/>
<name>A0A4V5KJQ0_9ACTN</name>
<dbReference type="RefSeq" id="WP_136846105.1">
    <property type="nucleotide sequence ID" value="NZ_CANPEU010000019.1"/>
</dbReference>